<evidence type="ECO:0000256" key="6">
    <source>
        <dbReference type="ARBA" id="ARBA00044306"/>
    </source>
</evidence>
<dbReference type="EMBL" id="FOLO01000019">
    <property type="protein sequence ID" value="SFC82245.1"/>
    <property type="molecule type" value="Genomic_DNA"/>
</dbReference>
<dbReference type="SUPFAM" id="SSF55620">
    <property type="entry name" value="Tetrahydrobiopterin biosynthesis enzymes-like"/>
    <property type="match status" value="1"/>
</dbReference>
<dbReference type="NCBIfam" id="NF008418">
    <property type="entry name" value="PRK11245.1"/>
    <property type="match status" value="1"/>
</dbReference>
<sequence>MQAAIINVTNLRLRTYIGFNPDEKSKKQDVVINVEVHYPAELACQYDQVDKALNYKVITKAIIELVEKGHFLLLEKLVADILEVTHQHESVTFAKVRVDKPHALRFADSVSLTLTWQKD</sequence>
<protein>
    <recommendedName>
        <fullName evidence="5">Dihydroneopterin triphosphate 2'-epimerase</fullName>
        <ecNumber evidence="4">5.1.99.7</ecNumber>
    </recommendedName>
    <alternativeName>
        <fullName evidence="6">D-erythro-7,8-dihydroneopterin triphosphate epimerase</fullName>
    </alternativeName>
</protein>
<dbReference type="GO" id="GO:0008719">
    <property type="term" value="F:dihydroneopterin triphosphate 2'-epimerase activity"/>
    <property type="evidence" value="ECO:0007669"/>
    <property type="project" value="UniProtKB-EC"/>
</dbReference>
<feature type="domain" description="Dihydroneopterin aldolase/epimerase" evidence="7">
    <location>
        <begin position="6"/>
        <end position="116"/>
    </location>
</feature>
<keyword evidence="9" id="KW-1185">Reference proteome</keyword>
<proteinExistence type="inferred from homology"/>
<dbReference type="Proteomes" id="UP000198862">
    <property type="component" value="Unassembled WGS sequence"/>
</dbReference>
<dbReference type="GO" id="GO:0005829">
    <property type="term" value="C:cytosol"/>
    <property type="evidence" value="ECO:0007669"/>
    <property type="project" value="TreeGrafter"/>
</dbReference>
<dbReference type="Pfam" id="PF02152">
    <property type="entry name" value="FolB"/>
    <property type="match status" value="1"/>
</dbReference>
<evidence type="ECO:0000259" key="7">
    <source>
        <dbReference type="SMART" id="SM00905"/>
    </source>
</evidence>
<dbReference type="GO" id="GO:0006760">
    <property type="term" value="P:folic acid-containing compound metabolic process"/>
    <property type="evidence" value="ECO:0007669"/>
    <property type="project" value="InterPro"/>
</dbReference>
<evidence type="ECO:0000256" key="3">
    <source>
        <dbReference type="ARBA" id="ARBA00043806"/>
    </source>
</evidence>
<dbReference type="STRING" id="1123010.SAMN02745724_02629"/>
<gene>
    <name evidence="8" type="ORF">SAMN02745724_02629</name>
</gene>
<dbReference type="OrthoDB" id="1121389at2"/>
<evidence type="ECO:0000313" key="9">
    <source>
        <dbReference type="Proteomes" id="UP000198862"/>
    </source>
</evidence>
<reference evidence="8 9" key="1">
    <citation type="submission" date="2016-10" db="EMBL/GenBank/DDBJ databases">
        <authorList>
            <person name="de Groot N.N."/>
        </authorList>
    </citation>
    <scope>NUCLEOTIDE SEQUENCE [LARGE SCALE GENOMIC DNA]</scope>
    <source>
        <strain evidence="8 9">DSM 6059</strain>
    </source>
</reference>
<dbReference type="InterPro" id="IPR006157">
    <property type="entry name" value="FolB_dom"/>
</dbReference>
<accession>A0A1I1MAN0</accession>
<dbReference type="GO" id="GO:0004150">
    <property type="term" value="F:dihydroneopterin aldolase activity"/>
    <property type="evidence" value="ECO:0007669"/>
    <property type="project" value="InterPro"/>
</dbReference>
<evidence type="ECO:0000256" key="4">
    <source>
        <dbReference type="ARBA" id="ARBA00044039"/>
    </source>
</evidence>
<organism evidence="8 9">
    <name type="scientific">Pseudoalteromonas denitrificans DSM 6059</name>
    <dbReference type="NCBI Taxonomy" id="1123010"/>
    <lineage>
        <taxon>Bacteria</taxon>
        <taxon>Pseudomonadati</taxon>
        <taxon>Pseudomonadota</taxon>
        <taxon>Gammaproteobacteria</taxon>
        <taxon>Alteromonadales</taxon>
        <taxon>Pseudoalteromonadaceae</taxon>
        <taxon>Pseudoalteromonas</taxon>
    </lineage>
</organism>
<dbReference type="RefSeq" id="WP_091984538.1">
    <property type="nucleotide sequence ID" value="NZ_FOLO01000019.1"/>
</dbReference>
<dbReference type="PANTHER" id="PTHR42844">
    <property type="entry name" value="DIHYDRONEOPTERIN ALDOLASE 1-RELATED"/>
    <property type="match status" value="1"/>
</dbReference>
<dbReference type="NCBIfam" id="TIGR00526">
    <property type="entry name" value="folB_dom"/>
    <property type="match status" value="1"/>
</dbReference>
<evidence type="ECO:0000256" key="1">
    <source>
        <dbReference type="ARBA" id="ARBA00005708"/>
    </source>
</evidence>
<keyword evidence="2" id="KW-0413">Isomerase</keyword>
<comment type="catalytic activity">
    <reaction evidence="3">
        <text>7,8-dihydroneopterin 3'-triphosphate = 7,8-dihydromonapterin 3'-triphosphate</text>
        <dbReference type="Rhea" id="RHEA:28346"/>
        <dbReference type="ChEBI" id="CHEBI:58462"/>
        <dbReference type="ChEBI" id="CHEBI:61186"/>
        <dbReference type="EC" id="5.1.99.7"/>
    </reaction>
</comment>
<name>A0A1I1MAN0_9GAMM</name>
<dbReference type="InterPro" id="IPR006156">
    <property type="entry name" value="Dihydroneopterin_aldolase"/>
</dbReference>
<dbReference type="InterPro" id="IPR043133">
    <property type="entry name" value="GTP-CH-I_C/QueF"/>
</dbReference>
<dbReference type="Gene3D" id="3.30.1130.10">
    <property type="match status" value="1"/>
</dbReference>
<dbReference type="EC" id="5.1.99.7" evidence="4"/>
<evidence type="ECO:0000313" key="8">
    <source>
        <dbReference type="EMBL" id="SFC82245.1"/>
    </source>
</evidence>
<dbReference type="AlphaFoldDB" id="A0A1I1MAN0"/>
<comment type="similarity">
    <text evidence="1">Belongs to the DHNA family.</text>
</comment>
<evidence type="ECO:0000256" key="2">
    <source>
        <dbReference type="ARBA" id="ARBA00023235"/>
    </source>
</evidence>
<evidence type="ECO:0000256" key="5">
    <source>
        <dbReference type="ARBA" id="ARBA00044197"/>
    </source>
</evidence>
<dbReference type="SMART" id="SM00905">
    <property type="entry name" value="FolB"/>
    <property type="match status" value="1"/>
</dbReference>
<dbReference type="PANTHER" id="PTHR42844:SF10">
    <property type="entry name" value="DIHYDRONEOPTERIN TRIPHOSPHATE 2'-EPIMERASE"/>
    <property type="match status" value="1"/>
</dbReference>